<protein>
    <submittedName>
        <fullName evidence="1">Uncharacterized protein</fullName>
    </submittedName>
</protein>
<sequence length="440" mass="49783">MLIRVDGPRSRVKHKLKFCFCVIALLVVLCQTNIYFISQANPPAAIILVPGDGGSQAYARPRDDPSNLFLLWVNLRYFVTPGTLFTYFGYYLILHLHHPSSLVYDPKTKTTSDGDTATIEFPGWGDTATVENLDTYEHTKTEYFGPLVDKLSQLNPDFFQRNRTIRGCPYDFRRAPNENKNFNSDLKELIEQTYINSGDRVILLGHSMGVIYSLHFLQSMSNSWKKSYLRAFVATSGPLAGAVKALRIECSGDNLGVFIESPLNYRPIQRSMPSTAFLIPDERVWGPDEMLVSTPSRNYSAHDYSDLFTDINFIQAYDMRMQARSEVDALKAPTGVDELYCIYGSNVSTAERMVYSPPSYFHAGFPDQQPTVEYGNGDGTVNERSLSICQQWPNVKQLTLPQAEHLRILSDTRFIDFVTTIANAKKPISLIAGWWNSSFF</sequence>
<accession>A0ABD2PZB8</accession>
<dbReference type="SUPFAM" id="SSF53474">
    <property type="entry name" value="alpha/beta-Hydrolases"/>
    <property type="match status" value="1"/>
</dbReference>
<dbReference type="PANTHER" id="PTHR11440">
    <property type="entry name" value="LECITHIN-CHOLESTEROL ACYLTRANSFERASE-RELATED"/>
    <property type="match status" value="1"/>
</dbReference>
<evidence type="ECO:0000313" key="1">
    <source>
        <dbReference type="EMBL" id="KAL3311196.1"/>
    </source>
</evidence>
<dbReference type="InterPro" id="IPR003386">
    <property type="entry name" value="LACT/PDAT_acylTrfase"/>
</dbReference>
<evidence type="ECO:0000313" key="2">
    <source>
        <dbReference type="Proteomes" id="UP001626550"/>
    </source>
</evidence>
<reference evidence="1 2" key="1">
    <citation type="submission" date="2024-11" db="EMBL/GenBank/DDBJ databases">
        <title>Adaptive evolution of stress response genes in parasites aligns with host niche diversity.</title>
        <authorList>
            <person name="Hahn C."/>
            <person name="Resl P."/>
        </authorList>
    </citation>
    <scope>NUCLEOTIDE SEQUENCE [LARGE SCALE GENOMIC DNA]</scope>
    <source>
        <strain evidence="1">EGGRZ-B1_66</strain>
        <tissue evidence="1">Body</tissue>
    </source>
</reference>
<dbReference type="InterPro" id="IPR029058">
    <property type="entry name" value="AB_hydrolase_fold"/>
</dbReference>
<keyword evidence="2" id="KW-1185">Reference proteome</keyword>
<dbReference type="Gene3D" id="3.40.50.1820">
    <property type="entry name" value="alpha/beta hydrolase"/>
    <property type="match status" value="2"/>
</dbReference>
<dbReference type="AlphaFoldDB" id="A0ABD2PZB8"/>
<proteinExistence type="predicted"/>
<organism evidence="1 2">
    <name type="scientific">Cichlidogyrus casuarinus</name>
    <dbReference type="NCBI Taxonomy" id="1844966"/>
    <lineage>
        <taxon>Eukaryota</taxon>
        <taxon>Metazoa</taxon>
        <taxon>Spiralia</taxon>
        <taxon>Lophotrochozoa</taxon>
        <taxon>Platyhelminthes</taxon>
        <taxon>Monogenea</taxon>
        <taxon>Monopisthocotylea</taxon>
        <taxon>Dactylogyridea</taxon>
        <taxon>Ancyrocephalidae</taxon>
        <taxon>Cichlidogyrus</taxon>
    </lineage>
</organism>
<dbReference type="Pfam" id="PF02450">
    <property type="entry name" value="LCAT"/>
    <property type="match status" value="2"/>
</dbReference>
<dbReference type="EMBL" id="JBJKFK010002376">
    <property type="protein sequence ID" value="KAL3311196.1"/>
    <property type="molecule type" value="Genomic_DNA"/>
</dbReference>
<gene>
    <name evidence="1" type="ORF">Ciccas_010225</name>
</gene>
<comment type="caution">
    <text evidence="1">The sequence shown here is derived from an EMBL/GenBank/DDBJ whole genome shotgun (WGS) entry which is preliminary data.</text>
</comment>
<dbReference type="Proteomes" id="UP001626550">
    <property type="component" value="Unassembled WGS sequence"/>
</dbReference>
<name>A0ABD2PZB8_9PLAT</name>